<comment type="caution">
    <text evidence="3">The sequence shown here is derived from an EMBL/GenBank/DDBJ whole genome shotgun (WGS) entry which is preliminary data.</text>
</comment>
<keyword evidence="4" id="KW-1185">Reference proteome</keyword>
<dbReference type="AlphaFoldDB" id="A0A848M3W0"/>
<evidence type="ECO:0000256" key="1">
    <source>
        <dbReference type="ARBA" id="ARBA00006817"/>
    </source>
</evidence>
<dbReference type="InterPro" id="IPR013538">
    <property type="entry name" value="ASHA1/2-like_C"/>
</dbReference>
<evidence type="ECO:0000313" key="3">
    <source>
        <dbReference type="EMBL" id="NMO94364.1"/>
    </source>
</evidence>
<comment type="similarity">
    <text evidence="1">Belongs to the AHA1 family.</text>
</comment>
<proteinExistence type="inferred from homology"/>
<reference evidence="3 4" key="1">
    <citation type="submission" date="2020-04" db="EMBL/GenBank/DDBJ databases">
        <title>Paenibacillus algicola sp. nov., a novel marine bacterium producing alginate lyase.</title>
        <authorList>
            <person name="Huang H."/>
        </authorList>
    </citation>
    <scope>NUCLEOTIDE SEQUENCE [LARGE SCALE GENOMIC DNA]</scope>
    <source>
        <strain evidence="3 4">L7-75</strain>
    </source>
</reference>
<protein>
    <submittedName>
        <fullName evidence="3">SRPBCC domain-containing protein</fullName>
    </submittedName>
</protein>
<name>A0A848M3W0_PAELE</name>
<dbReference type="Gene3D" id="3.30.530.20">
    <property type="match status" value="1"/>
</dbReference>
<evidence type="ECO:0000313" key="4">
    <source>
        <dbReference type="Proteomes" id="UP000565468"/>
    </source>
</evidence>
<feature type="domain" description="Activator of Hsp90 ATPase homologue 1/2-like C-terminal" evidence="2">
    <location>
        <begin position="22"/>
        <end position="166"/>
    </location>
</feature>
<dbReference type="InterPro" id="IPR023393">
    <property type="entry name" value="START-like_dom_sf"/>
</dbReference>
<accession>A0A848M3W0</accession>
<dbReference type="RefSeq" id="WP_169503061.1">
    <property type="nucleotide sequence ID" value="NZ_JABBPN010000001.1"/>
</dbReference>
<dbReference type="Proteomes" id="UP000565468">
    <property type="component" value="Unassembled WGS sequence"/>
</dbReference>
<evidence type="ECO:0000259" key="2">
    <source>
        <dbReference type="Pfam" id="PF08327"/>
    </source>
</evidence>
<organism evidence="3 4">
    <name type="scientific">Paenibacillus lemnae</name>
    <dbReference type="NCBI Taxonomy" id="1330551"/>
    <lineage>
        <taxon>Bacteria</taxon>
        <taxon>Bacillati</taxon>
        <taxon>Bacillota</taxon>
        <taxon>Bacilli</taxon>
        <taxon>Bacillales</taxon>
        <taxon>Paenibacillaceae</taxon>
        <taxon>Paenibacillus</taxon>
    </lineage>
</organism>
<dbReference type="SUPFAM" id="SSF55961">
    <property type="entry name" value="Bet v1-like"/>
    <property type="match status" value="1"/>
</dbReference>
<sequence>MSNQTMVKVEGNELILERVFQAPRELVFKMFSEAEHLKHWWGPRGWELTKCDVDFRPGGVWHYCMKCMDPNQGDFYGFESWGKGVYQEIHEPQEFVYIDYFSDAQGNESKEMPATLCTMTFIEEDGATRLINRSKYDEPEQLQKLLEMGMEQGTRETWDRLDEYLQTQV</sequence>
<gene>
    <name evidence="3" type="ORF">HII30_01010</name>
</gene>
<dbReference type="EMBL" id="JABBPN010000001">
    <property type="protein sequence ID" value="NMO94364.1"/>
    <property type="molecule type" value="Genomic_DNA"/>
</dbReference>
<dbReference type="Pfam" id="PF08327">
    <property type="entry name" value="AHSA1"/>
    <property type="match status" value="1"/>
</dbReference>